<evidence type="ECO:0000259" key="3">
    <source>
        <dbReference type="Pfam" id="PF12682"/>
    </source>
</evidence>
<dbReference type="EMBL" id="JAVRFD010000028">
    <property type="protein sequence ID" value="MDT0548646.1"/>
    <property type="molecule type" value="Genomic_DNA"/>
</dbReference>
<dbReference type="SUPFAM" id="SSF52218">
    <property type="entry name" value="Flavoproteins"/>
    <property type="match status" value="1"/>
</dbReference>
<feature type="region of interest" description="Disordered" evidence="1">
    <location>
        <begin position="35"/>
        <end position="56"/>
    </location>
</feature>
<comment type="caution">
    <text evidence="4">The sequence shown here is derived from an EMBL/GenBank/DDBJ whole genome shotgun (WGS) entry which is preliminary data.</text>
</comment>
<gene>
    <name evidence="4" type="ORF">RND15_39070</name>
</gene>
<evidence type="ECO:0000256" key="1">
    <source>
        <dbReference type="SAM" id="MobiDB-lite"/>
    </source>
</evidence>
<dbReference type="PROSITE" id="PS51318">
    <property type="entry name" value="TAT"/>
    <property type="match status" value="1"/>
</dbReference>
<organism evidence="4 5">
    <name type="scientific">Streptomyces lonegramiae</name>
    <dbReference type="NCBI Taxonomy" id="3075524"/>
    <lineage>
        <taxon>Bacteria</taxon>
        <taxon>Bacillati</taxon>
        <taxon>Actinomycetota</taxon>
        <taxon>Actinomycetes</taxon>
        <taxon>Kitasatosporales</taxon>
        <taxon>Streptomycetaceae</taxon>
        <taxon>Streptomyces</taxon>
    </lineage>
</organism>
<keyword evidence="2" id="KW-0732">Signal</keyword>
<evidence type="ECO:0000256" key="2">
    <source>
        <dbReference type="SAM" id="SignalP"/>
    </source>
</evidence>
<accession>A0ABU2XRU9</accession>
<proteinExistence type="predicted"/>
<keyword evidence="5" id="KW-1185">Reference proteome</keyword>
<feature type="domain" description="Flavodoxin-like" evidence="3">
    <location>
        <begin position="85"/>
        <end position="227"/>
    </location>
</feature>
<feature type="signal peptide" evidence="2">
    <location>
        <begin position="1"/>
        <end position="32"/>
    </location>
</feature>
<dbReference type="PANTHER" id="PTHR39201">
    <property type="entry name" value="EXPORTED PROTEIN-RELATED"/>
    <property type="match status" value="1"/>
</dbReference>
<dbReference type="RefSeq" id="WP_311729215.1">
    <property type="nucleotide sequence ID" value="NZ_JAVRFD010000028.1"/>
</dbReference>
<evidence type="ECO:0000313" key="4">
    <source>
        <dbReference type="EMBL" id="MDT0548646.1"/>
    </source>
</evidence>
<protein>
    <submittedName>
        <fullName evidence="4">Flavodoxin</fullName>
    </submittedName>
</protein>
<dbReference type="Gene3D" id="3.40.50.360">
    <property type="match status" value="1"/>
</dbReference>
<feature type="chain" id="PRO_5045528789" evidence="2">
    <location>
        <begin position="33"/>
        <end position="233"/>
    </location>
</feature>
<dbReference type="InterPro" id="IPR006311">
    <property type="entry name" value="TAT_signal"/>
</dbReference>
<dbReference type="PANTHER" id="PTHR39201:SF1">
    <property type="entry name" value="FLAVODOXIN-LIKE DOMAIN-CONTAINING PROTEIN"/>
    <property type="match status" value="1"/>
</dbReference>
<dbReference type="Pfam" id="PF12682">
    <property type="entry name" value="Flavodoxin_4"/>
    <property type="match status" value="1"/>
</dbReference>
<evidence type="ECO:0000313" key="5">
    <source>
        <dbReference type="Proteomes" id="UP001180754"/>
    </source>
</evidence>
<dbReference type="InterPro" id="IPR029039">
    <property type="entry name" value="Flavoprotein-like_sf"/>
</dbReference>
<dbReference type="InterPro" id="IPR008254">
    <property type="entry name" value="Flavodoxin/NO_synth"/>
</dbReference>
<dbReference type="Proteomes" id="UP001180754">
    <property type="component" value="Unassembled WGS sequence"/>
</dbReference>
<sequence>MNQHDRTSAQRRTILRAALLTGITAMTAPYLASCSPADDQQDADRRQTSPNPAVSGTARGRALLAYFSRPGENYYYGDRTTLKVGNTEVMARKIRDLIDCDVYRIEAADPYPAGYGATVQRNVREQDADARPAIKHPLPDLDSYGTVLLGSPIWNVRAPMIMTTFTEQLDFSGKTVVPFTTHAMSGLGTTARDYAASCSGATFAEGLAVQGEEVDQANGAIKAWLQRIGLTVS</sequence>
<name>A0ABU2XRU9_9ACTN</name>
<reference evidence="4" key="1">
    <citation type="submission" date="2024-05" db="EMBL/GenBank/DDBJ databases">
        <title>30 novel species of actinomycetes from the DSMZ collection.</title>
        <authorList>
            <person name="Nouioui I."/>
        </authorList>
    </citation>
    <scope>NUCLEOTIDE SEQUENCE</scope>
    <source>
        <strain evidence="4">DSM 41529</strain>
    </source>
</reference>